<sequence>MIVGGLAIPALLLEALETGRWPRTADEVNRQNLKSLVPEERIQALAPGESSICLYPPPFATVAMSLVGEGANFYYRFGALDQLVPEAAIDIGDFGLGSDAPIFLDYRESPNNPRVIRLCWSEGGRSNTWKVMAPDFPSFMKALGL</sequence>
<evidence type="ECO:0000313" key="2">
    <source>
        <dbReference type="Proteomes" id="UP000464178"/>
    </source>
</evidence>
<proteinExistence type="predicted"/>
<dbReference type="EMBL" id="LR593886">
    <property type="protein sequence ID" value="VTR96267.1"/>
    <property type="molecule type" value="Genomic_DNA"/>
</dbReference>
<dbReference type="RefSeq" id="WP_162670576.1">
    <property type="nucleotide sequence ID" value="NZ_LR593886.1"/>
</dbReference>
<organism evidence="1 2">
    <name type="scientific">Gemmata massiliana</name>
    <dbReference type="NCBI Taxonomy" id="1210884"/>
    <lineage>
        <taxon>Bacteria</taxon>
        <taxon>Pseudomonadati</taxon>
        <taxon>Planctomycetota</taxon>
        <taxon>Planctomycetia</taxon>
        <taxon>Gemmatales</taxon>
        <taxon>Gemmataceae</taxon>
        <taxon>Gemmata</taxon>
    </lineage>
</organism>
<evidence type="ECO:0000313" key="1">
    <source>
        <dbReference type="EMBL" id="VTR96267.1"/>
    </source>
</evidence>
<protein>
    <recommendedName>
        <fullName evidence="3">Knr4/Smi1-like domain-containing protein</fullName>
    </recommendedName>
</protein>
<gene>
    <name evidence="1" type="ORF">SOIL9_14470</name>
</gene>
<accession>A0A6P2D5T7</accession>
<name>A0A6P2D5T7_9BACT</name>
<dbReference type="KEGG" id="gms:SOIL9_14470"/>
<dbReference type="AlphaFoldDB" id="A0A6P2D5T7"/>
<reference evidence="1 2" key="1">
    <citation type="submission" date="2019-05" db="EMBL/GenBank/DDBJ databases">
        <authorList>
            <consortium name="Science for Life Laboratories"/>
        </authorList>
    </citation>
    <scope>NUCLEOTIDE SEQUENCE [LARGE SCALE GENOMIC DNA]</scope>
    <source>
        <strain evidence="1">Soil9</strain>
    </source>
</reference>
<dbReference type="Proteomes" id="UP000464178">
    <property type="component" value="Chromosome"/>
</dbReference>
<keyword evidence="2" id="KW-1185">Reference proteome</keyword>
<evidence type="ECO:0008006" key="3">
    <source>
        <dbReference type="Google" id="ProtNLM"/>
    </source>
</evidence>